<dbReference type="Proteomes" id="UP000726737">
    <property type="component" value="Unassembled WGS sequence"/>
</dbReference>
<dbReference type="AlphaFoldDB" id="A0A9P6QE31"/>
<feature type="compositionally biased region" description="Basic residues" evidence="1">
    <location>
        <begin position="223"/>
        <end position="233"/>
    </location>
</feature>
<organism evidence="2 3">
    <name type="scientific">Mortierella polycephala</name>
    <dbReference type="NCBI Taxonomy" id="41804"/>
    <lineage>
        <taxon>Eukaryota</taxon>
        <taxon>Fungi</taxon>
        <taxon>Fungi incertae sedis</taxon>
        <taxon>Mucoromycota</taxon>
        <taxon>Mortierellomycotina</taxon>
        <taxon>Mortierellomycetes</taxon>
        <taxon>Mortierellales</taxon>
        <taxon>Mortierellaceae</taxon>
        <taxon>Mortierella</taxon>
    </lineage>
</organism>
<feature type="region of interest" description="Disordered" evidence="1">
    <location>
        <begin position="222"/>
        <end position="248"/>
    </location>
</feature>
<keyword evidence="3" id="KW-1185">Reference proteome</keyword>
<feature type="compositionally biased region" description="Polar residues" evidence="1">
    <location>
        <begin position="555"/>
        <end position="571"/>
    </location>
</feature>
<name>A0A9P6QE31_9FUNG</name>
<dbReference type="EMBL" id="JAAAJA010000015">
    <property type="protein sequence ID" value="KAG0266598.1"/>
    <property type="molecule type" value="Genomic_DNA"/>
</dbReference>
<feature type="region of interest" description="Disordered" evidence="1">
    <location>
        <begin position="353"/>
        <end position="418"/>
    </location>
</feature>
<accession>A0A9P6QE31</accession>
<feature type="region of interest" description="Disordered" evidence="1">
    <location>
        <begin position="541"/>
        <end position="601"/>
    </location>
</feature>
<feature type="compositionally biased region" description="Polar residues" evidence="1">
    <location>
        <begin position="234"/>
        <end position="248"/>
    </location>
</feature>
<proteinExistence type="predicted"/>
<evidence type="ECO:0000313" key="3">
    <source>
        <dbReference type="Proteomes" id="UP000726737"/>
    </source>
</evidence>
<gene>
    <name evidence="2" type="ORF">BG011_001787</name>
</gene>
<sequence length="634" mass="72461">MSTTFALESIADRRPLKQTKEDYISAWLSQQSLHDDIDYDQEPIWEEPREDTNQIQDMSAIQLDAIGPTQHHHQHQSVAYDHLYLQPQPHLPYFDLLQCDQGHDHRRSLSLANLDKTTYSMWQQQEYAEHSYYQHEQQQQYYDQLHYHTIHGYPFQSQEYSSHRYPLHDQSASMYASPHCTASQWTYAASSPKRTADELAWDRHYYYQRLQLEEDERAERLRRQQLRHQRRQALSKQPQPNSVTRTGSLNRLASPSLLSVETSRVLGLCRSNTLTAAVKRMSLAKKETFVVSRHTSPSPGAKNTRVPAMDQQEKETSRDVVIPASAVSLPLTHKKTLRDHLPTSLRTLARRCSSRLSNGRPKSFAGSRPDPEVEYSLTRRSMGSRPMHSSVGGHMCDFKPLQAGPETTESQKQSSQRKAILRNSLSEPVPVHRTVALFRSSTMRLSTSSSLKMGDNEDAQSAEAAKMLARRKSMRFANGRGLDFTTKICVDPQVEDKHGLNTQDRSEQGQPVLLETLTSVSDAIPDLDTQESMRKEIVSILSRGRKNRQRRQSARSKSPTPLASATSSVQRLSPLAVEAQEDLPCDESEDDDDDEEDKDDTAIEFEKKLMDTCEHIAFMLVPKSRYEFQPLVAL</sequence>
<feature type="compositionally biased region" description="Acidic residues" evidence="1">
    <location>
        <begin position="579"/>
        <end position="599"/>
    </location>
</feature>
<reference evidence="2" key="1">
    <citation type="journal article" date="2020" name="Fungal Divers.">
        <title>Resolving the Mortierellaceae phylogeny through synthesis of multi-gene phylogenetics and phylogenomics.</title>
        <authorList>
            <person name="Vandepol N."/>
            <person name="Liber J."/>
            <person name="Desiro A."/>
            <person name="Na H."/>
            <person name="Kennedy M."/>
            <person name="Barry K."/>
            <person name="Grigoriev I.V."/>
            <person name="Miller A.N."/>
            <person name="O'Donnell K."/>
            <person name="Stajich J.E."/>
            <person name="Bonito G."/>
        </authorList>
    </citation>
    <scope>NUCLEOTIDE SEQUENCE</scope>
    <source>
        <strain evidence="2">KOD948</strain>
    </source>
</reference>
<feature type="region of interest" description="Disordered" evidence="1">
    <location>
        <begin position="289"/>
        <end position="318"/>
    </location>
</feature>
<feature type="compositionally biased region" description="Basic residues" evidence="1">
    <location>
        <begin position="543"/>
        <end position="554"/>
    </location>
</feature>
<evidence type="ECO:0000313" key="2">
    <source>
        <dbReference type="EMBL" id="KAG0266598.1"/>
    </source>
</evidence>
<evidence type="ECO:0000256" key="1">
    <source>
        <dbReference type="SAM" id="MobiDB-lite"/>
    </source>
</evidence>
<feature type="compositionally biased region" description="Polar residues" evidence="1">
    <location>
        <begin position="405"/>
        <end position="417"/>
    </location>
</feature>
<dbReference type="OrthoDB" id="2420045at2759"/>
<protein>
    <submittedName>
        <fullName evidence="2">Uncharacterized protein</fullName>
    </submittedName>
</protein>
<comment type="caution">
    <text evidence="2">The sequence shown here is derived from an EMBL/GenBank/DDBJ whole genome shotgun (WGS) entry which is preliminary data.</text>
</comment>